<dbReference type="AlphaFoldDB" id="A0A843TQG7"/>
<dbReference type="EMBL" id="NMUH01000161">
    <property type="protein sequence ID" value="MQL73311.1"/>
    <property type="molecule type" value="Genomic_DNA"/>
</dbReference>
<dbReference type="Proteomes" id="UP000652761">
    <property type="component" value="Unassembled WGS sequence"/>
</dbReference>
<feature type="transmembrane region" description="Helical" evidence="1">
    <location>
        <begin position="181"/>
        <end position="211"/>
    </location>
</feature>
<feature type="transmembrane region" description="Helical" evidence="1">
    <location>
        <begin position="83"/>
        <end position="104"/>
    </location>
</feature>
<accession>A0A843TQG7</accession>
<protein>
    <submittedName>
        <fullName evidence="2">Uncharacterized protein</fullName>
    </submittedName>
</protein>
<gene>
    <name evidence="2" type="ORF">Taro_005666</name>
</gene>
<reference evidence="2" key="1">
    <citation type="submission" date="2017-07" db="EMBL/GenBank/DDBJ databases">
        <title>Taro Niue Genome Assembly and Annotation.</title>
        <authorList>
            <person name="Atibalentja N."/>
            <person name="Keating K."/>
            <person name="Fields C.J."/>
        </authorList>
    </citation>
    <scope>NUCLEOTIDE SEQUENCE</scope>
    <source>
        <strain evidence="2">Niue_2</strain>
        <tissue evidence="2">Leaf</tissue>
    </source>
</reference>
<evidence type="ECO:0000313" key="2">
    <source>
        <dbReference type="EMBL" id="MQL73311.1"/>
    </source>
</evidence>
<sequence>MYCMVINSGRRPLGVNPWPLRWCQRPDLDADTNPGVQRYGRQSLWPACAAELQASETRQANHWGLSPTALKASGALVVLVEVLPGPACVASAVLLAAMFSLMVLPRITLCRFWRRFFPGVLCVCFGPLLCCPCGSKYELSLLPVGLPVLQSAWALSVEVLCSWYCVWLLRWPTCLVVHSEFLGCAGGTSCVPVIGWLASFFAPCVLLQMVVW</sequence>
<name>A0A843TQG7_COLES</name>
<proteinExistence type="predicted"/>
<keyword evidence="1" id="KW-1133">Transmembrane helix</keyword>
<comment type="caution">
    <text evidence="2">The sequence shown here is derived from an EMBL/GenBank/DDBJ whole genome shotgun (WGS) entry which is preliminary data.</text>
</comment>
<keyword evidence="3" id="KW-1185">Reference proteome</keyword>
<organism evidence="2 3">
    <name type="scientific">Colocasia esculenta</name>
    <name type="common">Wild taro</name>
    <name type="synonym">Arum esculentum</name>
    <dbReference type="NCBI Taxonomy" id="4460"/>
    <lineage>
        <taxon>Eukaryota</taxon>
        <taxon>Viridiplantae</taxon>
        <taxon>Streptophyta</taxon>
        <taxon>Embryophyta</taxon>
        <taxon>Tracheophyta</taxon>
        <taxon>Spermatophyta</taxon>
        <taxon>Magnoliopsida</taxon>
        <taxon>Liliopsida</taxon>
        <taxon>Araceae</taxon>
        <taxon>Aroideae</taxon>
        <taxon>Colocasieae</taxon>
        <taxon>Colocasia</taxon>
    </lineage>
</organism>
<feature type="transmembrane region" description="Helical" evidence="1">
    <location>
        <begin position="116"/>
        <end position="137"/>
    </location>
</feature>
<evidence type="ECO:0000256" key="1">
    <source>
        <dbReference type="SAM" id="Phobius"/>
    </source>
</evidence>
<evidence type="ECO:0000313" key="3">
    <source>
        <dbReference type="Proteomes" id="UP000652761"/>
    </source>
</evidence>
<keyword evidence="1" id="KW-0472">Membrane</keyword>
<feature type="transmembrane region" description="Helical" evidence="1">
    <location>
        <begin position="149"/>
        <end position="169"/>
    </location>
</feature>
<keyword evidence="1" id="KW-0812">Transmembrane</keyword>